<protein>
    <submittedName>
        <fullName evidence="1">Type II toxin-antitoxin system HicB family antitoxin</fullName>
    </submittedName>
</protein>
<organism evidence="1 2">
    <name type="scientific">Methanoplanus endosymbiosus</name>
    <dbReference type="NCBI Taxonomy" id="33865"/>
    <lineage>
        <taxon>Archaea</taxon>
        <taxon>Methanobacteriati</taxon>
        <taxon>Methanobacteriota</taxon>
        <taxon>Stenosarchaea group</taxon>
        <taxon>Methanomicrobia</taxon>
        <taxon>Methanomicrobiales</taxon>
        <taxon>Methanomicrobiaceae</taxon>
        <taxon>Methanoplanus</taxon>
    </lineage>
</organism>
<evidence type="ECO:0000313" key="2">
    <source>
        <dbReference type="Proteomes" id="UP001060368"/>
    </source>
</evidence>
<dbReference type="RefSeq" id="WP_257742459.1">
    <property type="nucleotide sequence ID" value="NZ_CP096115.1"/>
</dbReference>
<gene>
    <name evidence="1" type="ORF">L6E24_13365</name>
</gene>
<proteinExistence type="predicted"/>
<sequence length="46" mass="4782">MRGQIGTQALANIEKAIAGYIEVAKKLGKPVPVEVTVTMNTAKAGI</sequence>
<dbReference type="AlphaFoldDB" id="A0A9E7TJZ6"/>
<name>A0A9E7TJZ6_9EURY</name>
<dbReference type="KEGG" id="mend:L6E24_13365"/>
<accession>A0A9E7TJZ6</accession>
<keyword evidence="2" id="KW-1185">Reference proteome</keyword>
<dbReference type="EMBL" id="CP096115">
    <property type="protein sequence ID" value="UUX92309.1"/>
    <property type="molecule type" value="Genomic_DNA"/>
</dbReference>
<reference evidence="1" key="1">
    <citation type="submission" date="2022-04" db="EMBL/GenBank/DDBJ databases">
        <title>Complete genome of Methanoplanus endosymbiosus DSM 3599.</title>
        <authorList>
            <person name="Chen S.-C."/>
            <person name="You Y.-T."/>
            <person name="Zhou Y.-Z."/>
            <person name="Lai M.-C."/>
        </authorList>
    </citation>
    <scope>NUCLEOTIDE SEQUENCE</scope>
    <source>
        <strain evidence="1">DSM 3599</strain>
    </source>
</reference>
<dbReference type="Proteomes" id="UP001060368">
    <property type="component" value="Chromosome"/>
</dbReference>
<evidence type="ECO:0000313" key="1">
    <source>
        <dbReference type="EMBL" id="UUX92309.1"/>
    </source>
</evidence>
<dbReference type="GeneID" id="74308711"/>